<dbReference type="EMBL" id="JAYMYQ010000001">
    <property type="protein sequence ID" value="KAK7363169.1"/>
    <property type="molecule type" value="Genomic_DNA"/>
</dbReference>
<gene>
    <name evidence="2" type="ORF">VNO77_05300</name>
</gene>
<evidence type="ECO:0000313" key="2">
    <source>
        <dbReference type="EMBL" id="KAK7363169.1"/>
    </source>
</evidence>
<keyword evidence="1" id="KW-1133">Transmembrane helix</keyword>
<evidence type="ECO:0000313" key="3">
    <source>
        <dbReference type="Proteomes" id="UP001367508"/>
    </source>
</evidence>
<sequence>MGKKSEARVRQIQEGGFLERTNSSFLRENGCQVLPKKKSPSSIRSLASRITPPLLHGLDFFETDYCSHSMFDADYRLGGTTPLTIKGWFVSLRVSFFDLTGEGVWAFFRFLATVGIAVLLSCVLHQLKETQPISITINSSMSKSTAAPTLFISGALLRDEFLSLFLSGLCSSSHPFIFFFYSSVFSSSPYSLVLNAQKFRVVLRSGNTLLSIQNFHRRGATLHISSLLLTL</sequence>
<dbReference type="AlphaFoldDB" id="A0AAN9R9V8"/>
<keyword evidence="1" id="KW-0812">Transmembrane</keyword>
<proteinExistence type="predicted"/>
<reference evidence="2 3" key="1">
    <citation type="submission" date="2024-01" db="EMBL/GenBank/DDBJ databases">
        <title>The genomes of 5 underutilized Papilionoideae crops provide insights into root nodulation and disease resistanc.</title>
        <authorList>
            <person name="Jiang F."/>
        </authorList>
    </citation>
    <scope>NUCLEOTIDE SEQUENCE [LARGE SCALE GENOMIC DNA]</scope>
    <source>
        <strain evidence="2">LVBAO_FW01</strain>
        <tissue evidence="2">Leaves</tissue>
    </source>
</reference>
<evidence type="ECO:0000256" key="1">
    <source>
        <dbReference type="SAM" id="Phobius"/>
    </source>
</evidence>
<dbReference type="Proteomes" id="UP001367508">
    <property type="component" value="Unassembled WGS sequence"/>
</dbReference>
<keyword evidence="3" id="KW-1185">Reference proteome</keyword>
<organism evidence="2 3">
    <name type="scientific">Canavalia gladiata</name>
    <name type="common">Sword bean</name>
    <name type="synonym">Dolichos gladiatus</name>
    <dbReference type="NCBI Taxonomy" id="3824"/>
    <lineage>
        <taxon>Eukaryota</taxon>
        <taxon>Viridiplantae</taxon>
        <taxon>Streptophyta</taxon>
        <taxon>Embryophyta</taxon>
        <taxon>Tracheophyta</taxon>
        <taxon>Spermatophyta</taxon>
        <taxon>Magnoliopsida</taxon>
        <taxon>eudicotyledons</taxon>
        <taxon>Gunneridae</taxon>
        <taxon>Pentapetalae</taxon>
        <taxon>rosids</taxon>
        <taxon>fabids</taxon>
        <taxon>Fabales</taxon>
        <taxon>Fabaceae</taxon>
        <taxon>Papilionoideae</taxon>
        <taxon>50 kb inversion clade</taxon>
        <taxon>NPAAA clade</taxon>
        <taxon>indigoferoid/millettioid clade</taxon>
        <taxon>Phaseoleae</taxon>
        <taxon>Canavalia</taxon>
    </lineage>
</organism>
<feature type="transmembrane region" description="Helical" evidence="1">
    <location>
        <begin position="104"/>
        <end position="124"/>
    </location>
</feature>
<protein>
    <submittedName>
        <fullName evidence="2">Uncharacterized protein</fullName>
    </submittedName>
</protein>
<accession>A0AAN9R9V8</accession>
<name>A0AAN9R9V8_CANGL</name>
<keyword evidence="1" id="KW-0472">Membrane</keyword>
<comment type="caution">
    <text evidence="2">The sequence shown here is derived from an EMBL/GenBank/DDBJ whole genome shotgun (WGS) entry which is preliminary data.</text>
</comment>